<feature type="region of interest" description="Disordered" evidence="1">
    <location>
        <begin position="65"/>
        <end position="120"/>
    </location>
</feature>
<evidence type="ECO:0000256" key="1">
    <source>
        <dbReference type="SAM" id="MobiDB-lite"/>
    </source>
</evidence>
<evidence type="ECO:0000313" key="3">
    <source>
        <dbReference type="Proteomes" id="UP001157418"/>
    </source>
</evidence>
<evidence type="ECO:0000313" key="2">
    <source>
        <dbReference type="EMBL" id="CAH1431489.1"/>
    </source>
</evidence>
<name>A0AAU9MZM3_9ASTR</name>
<reference evidence="2 3" key="1">
    <citation type="submission" date="2022-01" db="EMBL/GenBank/DDBJ databases">
        <authorList>
            <person name="Xiong W."/>
            <person name="Schranz E."/>
        </authorList>
    </citation>
    <scope>NUCLEOTIDE SEQUENCE [LARGE SCALE GENOMIC DNA]</scope>
</reference>
<sequence>MERFGKTIIPFDEVNHRIDLSCPKIGILTYKRARINEEFTAIFKGKMLKLGIIEFDEEYWVPFRWDPNPDFYEKRSDSDDDDDEEDKSISDTNMEDWGGGGQRGNKEKCGQRTTLTRAQE</sequence>
<dbReference type="EMBL" id="CAKMRJ010003334">
    <property type="protein sequence ID" value="CAH1431489.1"/>
    <property type="molecule type" value="Genomic_DNA"/>
</dbReference>
<proteinExistence type="predicted"/>
<organism evidence="2 3">
    <name type="scientific">Lactuca virosa</name>
    <dbReference type="NCBI Taxonomy" id="75947"/>
    <lineage>
        <taxon>Eukaryota</taxon>
        <taxon>Viridiplantae</taxon>
        <taxon>Streptophyta</taxon>
        <taxon>Embryophyta</taxon>
        <taxon>Tracheophyta</taxon>
        <taxon>Spermatophyta</taxon>
        <taxon>Magnoliopsida</taxon>
        <taxon>eudicotyledons</taxon>
        <taxon>Gunneridae</taxon>
        <taxon>Pentapetalae</taxon>
        <taxon>asterids</taxon>
        <taxon>campanulids</taxon>
        <taxon>Asterales</taxon>
        <taxon>Asteraceae</taxon>
        <taxon>Cichorioideae</taxon>
        <taxon>Cichorieae</taxon>
        <taxon>Lactucinae</taxon>
        <taxon>Lactuca</taxon>
    </lineage>
</organism>
<dbReference type="Proteomes" id="UP001157418">
    <property type="component" value="Unassembled WGS sequence"/>
</dbReference>
<gene>
    <name evidence="2" type="ORF">LVIROSA_LOCUS18204</name>
</gene>
<protein>
    <recommendedName>
        <fullName evidence="4">DUF4283 domain-containing protein</fullName>
    </recommendedName>
</protein>
<comment type="caution">
    <text evidence="2">The sequence shown here is derived from an EMBL/GenBank/DDBJ whole genome shotgun (WGS) entry which is preliminary data.</text>
</comment>
<evidence type="ECO:0008006" key="4">
    <source>
        <dbReference type="Google" id="ProtNLM"/>
    </source>
</evidence>
<accession>A0AAU9MZM3</accession>
<dbReference type="AlphaFoldDB" id="A0AAU9MZM3"/>
<keyword evidence="3" id="KW-1185">Reference proteome</keyword>
<feature type="compositionally biased region" description="Polar residues" evidence="1">
    <location>
        <begin position="111"/>
        <end position="120"/>
    </location>
</feature>